<protein>
    <recommendedName>
        <fullName evidence="2">DUF4780 domain-containing protein</fullName>
    </recommendedName>
</protein>
<keyword evidence="4" id="KW-1185">Reference proteome</keyword>
<dbReference type="EMBL" id="JAQQBR010001972">
    <property type="protein sequence ID" value="KAK0158069.1"/>
    <property type="molecule type" value="Genomic_DNA"/>
</dbReference>
<feature type="compositionally biased region" description="Polar residues" evidence="1">
    <location>
        <begin position="83"/>
        <end position="112"/>
    </location>
</feature>
<organism evidence="3 4">
    <name type="scientific">Microctonus hyperodae</name>
    <name type="common">Parasitoid wasp</name>
    <dbReference type="NCBI Taxonomy" id="165561"/>
    <lineage>
        <taxon>Eukaryota</taxon>
        <taxon>Metazoa</taxon>
        <taxon>Ecdysozoa</taxon>
        <taxon>Arthropoda</taxon>
        <taxon>Hexapoda</taxon>
        <taxon>Insecta</taxon>
        <taxon>Pterygota</taxon>
        <taxon>Neoptera</taxon>
        <taxon>Endopterygota</taxon>
        <taxon>Hymenoptera</taxon>
        <taxon>Apocrita</taxon>
        <taxon>Ichneumonoidea</taxon>
        <taxon>Braconidae</taxon>
        <taxon>Euphorinae</taxon>
        <taxon>Microctonus</taxon>
    </lineage>
</organism>
<feature type="compositionally biased region" description="Basic residues" evidence="1">
    <location>
        <begin position="115"/>
        <end position="130"/>
    </location>
</feature>
<accession>A0AA39EWJ4</accession>
<evidence type="ECO:0000259" key="2">
    <source>
        <dbReference type="Pfam" id="PF16012"/>
    </source>
</evidence>
<dbReference type="AlphaFoldDB" id="A0AA39EWJ4"/>
<dbReference type="InterPro" id="IPR031961">
    <property type="entry name" value="DUF4780"/>
</dbReference>
<gene>
    <name evidence="3" type="ORF">PV327_011170</name>
</gene>
<reference evidence="3" key="2">
    <citation type="submission" date="2023-03" db="EMBL/GenBank/DDBJ databases">
        <authorList>
            <person name="Inwood S.N."/>
            <person name="Skelly J.G."/>
            <person name="Guhlin J."/>
            <person name="Harrop T.W.R."/>
            <person name="Goldson S.G."/>
            <person name="Dearden P.K."/>
        </authorList>
    </citation>
    <scope>NUCLEOTIDE SEQUENCE</scope>
    <source>
        <strain evidence="3">Lincoln</strain>
        <tissue evidence="3">Whole body</tissue>
    </source>
</reference>
<evidence type="ECO:0000313" key="4">
    <source>
        <dbReference type="Proteomes" id="UP001168972"/>
    </source>
</evidence>
<evidence type="ECO:0000256" key="1">
    <source>
        <dbReference type="SAM" id="MobiDB-lite"/>
    </source>
</evidence>
<feature type="compositionally biased region" description="Basic and acidic residues" evidence="1">
    <location>
        <begin position="184"/>
        <end position="196"/>
    </location>
</feature>
<proteinExistence type="predicted"/>
<feature type="compositionally biased region" description="Gly residues" evidence="1">
    <location>
        <begin position="166"/>
        <end position="175"/>
    </location>
</feature>
<feature type="domain" description="DUF4780" evidence="2">
    <location>
        <begin position="216"/>
        <end position="385"/>
    </location>
</feature>
<name>A0AA39EWJ4_MICHY</name>
<sequence>MALGYSVANDALGTPGSSHCISALPVQAGFWAGGPNFCLLTRGICMDITKEPKTMGEEAPKGVSDPQNPMPQIEVMSICDPSTQTGQVTTNVPRDTILGQNGSDPSGPSNPTYGGKRKNRCGSAKKRARKAKAEQALQLAASTSDAASANIANTSLLGGPQVGSNSGEGGAGDSGGPVASAPKRQRDEDATPPEIRKVVKMNNGGALSMTFSEAVQSDKRLAIVPVGYPGRSLTYEEGSLISRALLAAMDAIPKGMAVPRFEGTRWLRGALWVTCADDQAKEWLNNVVPSLRPWENAALTLLDKGKIPRLKKMMAVFPDTNEEVGAIFRRLVRCNPGLQTEMWKVWRAKPVGRNLQLILGVDEGSVAELTKLSFAPYFGLGRARFQDLQSKTERGDVGPKGGFCYQVP</sequence>
<comment type="caution">
    <text evidence="3">The sequence shown here is derived from an EMBL/GenBank/DDBJ whole genome shotgun (WGS) entry which is preliminary data.</text>
</comment>
<feature type="region of interest" description="Disordered" evidence="1">
    <location>
        <begin position="83"/>
        <end position="136"/>
    </location>
</feature>
<reference evidence="3" key="1">
    <citation type="journal article" date="2023" name="bioRxiv">
        <title>Scaffold-level genome assemblies of two parasitoid biocontrol wasps reveal the parthenogenesis mechanism and an associated novel virus.</title>
        <authorList>
            <person name="Inwood S."/>
            <person name="Skelly J."/>
            <person name="Guhlin J."/>
            <person name="Harrop T."/>
            <person name="Goldson S."/>
            <person name="Dearden P."/>
        </authorList>
    </citation>
    <scope>NUCLEOTIDE SEQUENCE</scope>
    <source>
        <strain evidence="3">Lincoln</strain>
        <tissue evidence="3">Whole body</tissue>
    </source>
</reference>
<dbReference type="Pfam" id="PF16012">
    <property type="entry name" value="DUF4780"/>
    <property type="match status" value="1"/>
</dbReference>
<dbReference type="Proteomes" id="UP001168972">
    <property type="component" value="Unassembled WGS sequence"/>
</dbReference>
<evidence type="ECO:0000313" key="3">
    <source>
        <dbReference type="EMBL" id="KAK0158069.1"/>
    </source>
</evidence>
<feature type="region of interest" description="Disordered" evidence="1">
    <location>
        <begin position="158"/>
        <end position="196"/>
    </location>
</feature>